<comment type="subcellular location">
    <subcellularLocation>
        <location evidence="1">Membrane</location>
    </subcellularLocation>
</comment>
<comment type="caution">
    <text evidence="6">The sequence shown here is derived from an EMBL/GenBank/DDBJ whole genome shotgun (WGS) entry which is preliminary data.</text>
</comment>
<dbReference type="SUPFAM" id="SSF56601">
    <property type="entry name" value="beta-lactamase/transpeptidase-like"/>
    <property type="match status" value="1"/>
</dbReference>
<evidence type="ECO:0000256" key="2">
    <source>
        <dbReference type="ARBA" id="ARBA00023136"/>
    </source>
</evidence>
<keyword evidence="3" id="KW-1133">Transmembrane helix</keyword>
<dbReference type="GO" id="GO:0005886">
    <property type="term" value="C:plasma membrane"/>
    <property type="evidence" value="ECO:0007669"/>
    <property type="project" value="TreeGrafter"/>
</dbReference>
<proteinExistence type="predicted"/>
<feature type="domain" description="Penicillin-binding protein transpeptidase" evidence="4">
    <location>
        <begin position="264"/>
        <end position="571"/>
    </location>
</feature>
<organism evidence="6 7">
    <name type="scientific">Candidatus Uhrbacteria bacterium CG10_big_fil_rev_8_21_14_0_10_48_11</name>
    <dbReference type="NCBI Taxonomy" id="1975037"/>
    <lineage>
        <taxon>Bacteria</taxon>
        <taxon>Candidatus Uhriibacteriota</taxon>
    </lineage>
</organism>
<evidence type="ECO:0000313" key="6">
    <source>
        <dbReference type="EMBL" id="PJE75472.1"/>
    </source>
</evidence>
<evidence type="ECO:0000259" key="5">
    <source>
        <dbReference type="Pfam" id="PF03717"/>
    </source>
</evidence>
<dbReference type="Proteomes" id="UP000231152">
    <property type="component" value="Unassembled WGS sequence"/>
</dbReference>
<dbReference type="Pfam" id="PF03717">
    <property type="entry name" value="PBP_dimer"/>
    <property type="match status" value="1"/>
</dbReference>
<accession>A0A2M8LDF2</accession>
<dbReference type="PANTHER" id="PTHR30627:SF1">
    <property type="entry name" value="PEPTIDOGLYCAN D,D-TRANSPEPTIDASE FTSI"/>
    <property type="match status" value="1"/>
</dbReference>
<evidence type="ECO:0000259" key="4">
    <source>
        <dbReference type="Pfam" id="PF00905"/>
    </source>
</evidence>
<sequence length="587" mass="63075">MLGRARGVAEPKSTGRRNPRWQVVRLAVFFIISAVILRLWQLQVLDHSAYAKLSEGQQAAYELLTPERGKIFATEKSAEGGQELVPLAVNTDAYFIYANPSLITDPAAAAKALAEPLGKTEEELMPVLNKPTDPYEPLLHRAGPEAANAIRALNIPGIEMITERERFYPNNNIGSHVLGFVSYKNDALVGQYGLEGTLNKDLAGILGSVSSIESPGGVWITLGDRDLAPAIDGSDVVLTIDWVVEFRVCKELASWVQRHGASGGSVIVMDPKTGAVIAMCGSPDFNPNVYNETSKITNFNNPALFLDYEPGSVMKGLTMAAAVDQQKVSPNSTYNDTGEVLFGKSVIKNSDNKAHGIQTMTQVLEESLNTGAIYAMRQIGVQVFRKYLEDFGLGSTTGVELDGEAAGNLHSLYDSNEIYAATASFGQGITATPLQMVTAYAAIANGGKLMRPYLVKEIRHSDGTTETHSSKVVRQVISSKTAALVSGMLVRVVTNGHGKKAAVTGYVIAGKTGTAQIPRHDGKGYEDGSTIGSFIGFGPVSDPKFAMIVRIDRPKDVQYAESSAAPLFGDLAKFILQYYEVPPSSAY</sequence>
<gene>
    <name evidence="6" type="ORF">COV04_04690</name>
</gene>
<name>A0A2M8LDF2_9BACT</name>
<evidence type="ECO:0000313" key="7">
    <source>
        <dbReference type="Proteomes" id="UP000231152"/>
    </source>
</evidence>
<dbReference type="GO" id="GO:0071555">
    <property type="term" value="P:cell wall organization"/>
    <property type="evidence" value="ECO:0007669"/>
    <property type="project" value="TreeGrafter"/>
</dbReference>
<evidence type="ECO:0000256" key="3">
    <source>
        <dbReference type="SAM" id="Phobius"/>
    </source>
</evidence>
<dbReference type="SUPFAM" id="SSF56519">
    <property type="entry name" value="Penicillin binding protein dimerisation domain"/>
    <property type="match status" value="1"/>
</dbReference>
<dbReference type="InterPro" id="IPR050515">
    <property type="entry name" value="Beta-lactam/transpept"/>
</dbReference>
<feature type="transmembrane region" description="Helical" evidence="3">
    <location>
        <begin position="21"/>
        <end position="40"/>
    </location>
</feature>
<dbReference type="Gene3D" id="3.90.1310.10">
    <property type="entry name" value="Penicillin-binding protein 2a (Domain 2)"/>
    <property type="match status" value="1"/>
</dbReference>
<dbReference type="EMBL" id="PFET01000016">
    <property type="protein sequence ID" value="PJE75472.1"/>
    <property type="molecule type" value="Genomic_DNA"/>
</dbReference>
<dbReference type="InterPro" id="IPR012338">
    <property type="entry name" value="Beta-lactam/transpept-like"/>
</dbReference>
<keyword evidence="2 3" id="KW-0472">Membrane</keyword>
<dbReference type="AlphaFoldDB" id="A0A2M8LDF2"/>
<feature type="domain" description="Penicillin-binding protein dimerisation" evidence="5">
    <location>
        <begin position="65"/>
        <end position="209"/>
    </location>
</feature>
<dbReference type="PANTHER" id="PTHR30627">
    <property type="entry name" value="PEPTIDOGLYCAN D,D-TRANSPEPTIDASE"/>
    <property type="match status" value="1"/>
</dbReference>
<dbReference type="InterPro" id="IPR005311">
    <property type="entry name" value="PBP_dimer"/>
</dbReference>
<dbReference type="GO" id="GO:0008658">
    <property type="term" value="F:penicillin binding"/>
    <property type="evidence" value="ECO:0007669"/>
    <property type="project" value="InterPro"/>
</dbReference>
<dbReference type="Pfam" id="PF00905">
    <property type="entry name" value="Transpeptidase"/>
    <property type="match status" value="1"/>
</dbReference>
<keyword evidence="3" id="KW-0812">Transmembrane</keyword>
<dbReference type="Gene3D" id="3.30.450.330">
    <property type="match status" value="1"/>
</dbReference>
<protein>
    <submittedName>
        <fullName evidence="6">Penicillin-binding protein 2</fullName>
    </submittedName>
</protein>
<dbReference type="InterPro" id="IPR036138">
    <property type="entry name" value="PBP_dimer_sf"/>
</dbReference>
<dbReference type="InterPro" id="IPR001460">
    <property type="entry name" value="PCN-bd_Tpept"/>
</dbReference>
<dbReference type="Gene3D" id="3.40.710.10">
    <property type="entry name" value="DD-peptidase/beta-lactamase superfamily"/>
    <property type="match status" value="1"/>
</dbReference>
<evidence type="ECO:0000256" key="1">
    <source>
        <dbReference type="ARBA" id="ARBA00004370"/>
    </source>
</evidence>
<reference evidence="6 7" key="1">
    <citation type="submission" date="2017-09" db="EMBL/GenBank/DDBJ databases">
        <title>Depth-based differentiation of microbial function through sediment-hosted aquifers and enrichment of novel symbionts in the deep terrestrial subsurface.</title>
        <authorList>
            <person name="Probst A.J."/>
            <person name="Ladd B."/>
            <person name="Jarett J.K."/>
            <person name="Geller-Mcgrath D.E."/>
            <person name="Sieber C.M."/>
            <person name="Emerson J.B."/>
            <person name="Anantharaman K."/>
            <person name="Thomas B.C."/>
            <person name="Malmstrom R."/>
            <person name="Stieglmeier M."/>
            <person name="Klingl A."/>
            <person name="Woyke T."/>
            <person name="Ryan C.M."/>
            <person name="Banfield J.F."/>
        </authorList>
    </citation>
    <scope>NUCLEOTIDE SEQUENCE [LARGE SCALE GENOMIC DNA]</scope>
    <source>
        <strain evidence="6">CG10_big_fil_rev_8_21_14_0_10_48_11</strain>
    </source>
</reference>